<feature type="region of interest" description="Disordered" evidence="1">
    <location>
        <begin position="79"/>
        <end position="101"/>
    </location>
</feature>
<dbReference type="KEGG" id="hxa:Halxa_3367"/>
<accession>F8D8R9</accession>
<dbReference type="HOGENOM" id="CLU_159738_1_1_2"/>
<evidence type="ECO:0000259" key="2">
    <source>
        <dbReference type="Pfam" id="PF18545"/>
    </source>
</evidence>
<dbReference type="eggNOG" id="arCOG08928">
    <property type="taxonomic scope" value="Archaea"/>
</dbReference>
<evidence type="ECO:0000313" key="4">
    <source>
        <dbReference type="Proteomes" id="UP000006794"/>
    </source>
</evidence>
<dbReference type="AlphaFoldDB" id="F8D8R9"/>
<name>F8D8R9_HALXS</name>
<feature type="domain" description="Halobacterial output" evidence="2">
    <location>
        <begin position="15"/>
        <end position="86"/>
    </location>
</feature>
<sequence length="101" mass="10751">MSSPEDASTSSNAVPPSQAIVAAVADREGVDVTEIEPPEYEPLFTVVNPEALDELFDRPSAGPARVHLEYAGYAITVHGDGRVDVDDPPSSNESVGRRTEE</sequence>
<keyword evidence="4" id="KW-1185">Reference proteome</keyword>
<proteinExistence type="predicted"/>
<organism evidence="3 4">
    <name type="scientific">Halopiger xanaduensis (strain DSM 18323 / JCM 14033 / SH-6)</name>
    <dbReference type="NCBI Taxonomy" id="797210"/>
    <lineage>
        <taxon>Archaea</taxon>
        <taxon>Methanobacteriati</taxon>
        <taxon>Methanobacteriota</taxon>
        <taxon>Stenosarchaea group</taxon>
        <taxon>Halobacteria</taxon>
        <taxon>Halobacteriales</taxon>
        <taxon>Natrialbaceae</taxon>
        <taxon>Halopiger</taxon>
    </lineage>
</organism>
<dbReference type="RefSeq" id="WP_013880869.1">
    <property type="nucleotide sequence ID" value="NC_015666.1"/>
</dbReference>
<dbReference type="EMBL" id="CP002839">
    <property type="protein sequence ID" value="AEH37979.1"/>
    <property type="molecule type" value="Genomic_DNA"/>
</dbReference>
<dbReference type="OrthoDB" id="221929at2157"/>
<evidence type="ECO:0000313" key="3">
    <source>
        <dbReference type="EMBL" id="AEH37979.1"/>
    </source>
</evidence>
<dbReference type="GeneID" id="10798316"/>
<dbReference type="Proteomes" id="UP000006794">
    <property type="component" value="Chromosome"/>
</dbReference>
<evidence type="ECO:0000256" key="1">
    <source>
        <dbReference type="SAM" id="MobiDB-lite"/>
    </source>
</evidence>
<reference evidence="3 4" key="1">
    <citation type="journal article" date="2012" name="Stand. Genomic Sci.">
        <title>Complete genome sequence of Halopiger xanaduensis type strain (SH-6(T)).</title>
        <authorList>
            <person name="Anderson I."/>
            <person name="Tindall B.J."/>
            <person name="Rohde M."/>
            <person name="Lucas S."/>
            <person name="Han J."/>
            <person name="Lapidus A."/>
            <person name="Cheng J.F."/>
            <person name="Goodwin L."/>
            <person name="Pitluck S."/>
            <person name="Peters L."/>
            <person name="Pati A."/>
            <person name="Mikhailova N."/>
            <person name="Pagani I."/>
            <person name="Teshima H."/>
            <person name="Han C."/>
            <person name="Tapia R."/>
            <person name="Land M."/>
            <person name="Woyke T."/>
            <person name="Klenk H.P."/>
            <person name="Kyrpides N."/>
            <person name="Ivanova N."/>
        </authorList>
    </citation>
    <scope>NUCLEOTIDE SEQUENCE [LARGE SCALE GENOMIC DNA]</scope>
    <source>
        <strain evidence="4">DSM 18323 / JCM 14033 / SH-6</strain>
    </source>
</reference>
<dbReference type="InterPro" id="IPR040624">
    <property type="entry name" value="HalOD1"/>
</dbReference>
<dbReference type="Pfam" id="PF18545">
    <property type="entry name" value="HalOD1"/>
    <property type="match status" value="1"/>
</dbReference>
<protein>
    <recommendedName>
        <fullName evidence="2">Halobacterial output domain-containing protein</fullName>
    </recommendedName>
</protein>
<gene>
    <name evidence="3" type="ordered locus">Halxa_3367</name>
</gene>